<reference evidence="1 2" key="1">
    <citation type="submission" date="2018-07" db="EMBL/GenBank/DDBJ databases">
        <title>Genomic Encyclopedia of Type Strains, Phase IV (KMG-IV): sequencing the most valuable type-strain genomes for metagenomic binning, comparative biology and taxonomic classification.</title>
        <authorList>
            <person name="Goeker M."/>
        </authorList>
    </citation>
    <scope>NUCLEOTIDE SEQUENCE [LARGE SCALE GENOMIC DNA]</scope>
    <source>
        <strain evidence="1 2">DSM 4134</strain>
    </source>
</reference>
<keyword evidence="2" id="KW-1185">Reference proteome</keyword>
<dbReference type="InterPro" id="IPR019619">
    <property type="entry name" value="DUF2490"/>
</dbReference>
<accession>A0A3D9L576</accession>
<organism evidence="1 2">
    <name type="scientific">Marinoscillum furvescens DSM 4134</name>
    <dbReference type="NCBI Taxonomy" id="1122208"/>
    <lineage>
        <taxon>Bacteria</taxon>
        <taxon>Pseudomonadati</taxon>
        <taxon>Bacteroidota</taxon>
        <taxon>Cytophagia</taxon>
        <taxon>Cytophagales</taxon>
        <taxon>Reichenbachiellaceae</taxon>
        <taxon>Marinoscillum</taxon>
    </lineage>
</organism>
<evidence type="ECO:0000313" key="2">
    <source>
        <dbReference type="Proteomes" id="UP000256779"/>
    </source>
</evidence>
<dbReference type="Pfam" id="PF10677">
    <property type="entry name" value="DUF2490"/>
    <property type="match status" value="1"/>
</dbReference>
<dbReference type="RefSeq" id="WP_170147988.1">
    <property type="nucleotide sequence ID" value="NZ_QREG01000010.1"/>
</dbReference>
<dbReference type="EMBL" id="QREG01000010">
    <property type="protein sequence ID" value="RED98377.1"/>
    <property type="molecule type" value="Genomic_DNA"/>
</dbReference>
<dbReference type="AlphaFoldDB" id="A0A3D9L576"/>
<comment type="caution">
    <text evidence="1">The sequence shown here is derived from an EMBL/GenBank/DDBJ whole genome shotgun (WGS) entry which is preliminary data.</text>
</comment>
<proteinExistence type="predicted"/>
<name>A0A3D9L576_MARFU</name>
<dbReference type="Proteomes" id="UP000256779">
    <property type="component" value="Unassembled WGS sequence"/>
</dbReference>
<evidence type="ECO:0000313" key="1">
    <source>
        <dbReference type="EMBL" id="RED98377.1"/>
    </source>
</evidence>
<sequence>MSTYTKYGWGWLLVFAGLLAQAQNVDSRLWLGLKVEKEVGKNTELGVSTQYRREANWSTFDQAFIEPFVEQALNDRWSAGAEYRFRFSRKARTGHIVREQRATAFVQYKMDVWSDFELGVKTALQYGMEEAHQELFDRRNELTNRTKAKMEYHLFGTPITFSLAEEMFYQLNQNPAPYVDKCRTTFGLAYECSNSSTIDVSYLFDFEMNRTVKDGHSQVLALKYSIKL</sequence>
<protein>
    <submittedName>
        <fullName evidence="1">Uncharacterized protein DUF2490</fullName>
    </submittedName>
</protein>
<gene>
    <name evidence="1" type="ORF">C7460_11049</name>
</gene>